<dbReference type="GO" id="GO:0045892">
    <property type="term" value="P:negative regulation of DNA-templated transcription"/>
    <property type="evidence" value="ECO:0007669"/>
    <property type="project" value="UniProtKB-ARBA"/>
</dbReference>
<gene>
    <name evidence="1" type="ORF">Aocu_10110</name>
</gene>
<dbReference type="STRING" id="35623.Aocu_10110"/>
<protein>
    <submittedName>
        <fullName evidence="1">Metal-sensitive transcriptional repressor</fullName>
    </submittedName>
</protein>
<dbReference type="RefSeq" id="WP_045749539.1">
    <property type="nucleotide sequence ID" value="NZ_FUZK01000001.1"/>
</dbReference>
<dbReference type="OrthoDB" id="9811244at2"/>
<evidence type="ECO:0000313" key="2">
    <source>
        <dbReference type="Proteomes" id="UP000032434"/>
    </source>
</evidence>
<dbReference type="GO" id="GO:0003677">
    <property type="term" value="F:DNA binding"/>
    <property type="evidence" value="ECO:0007669"/>
    <property type="project" value="InterPro"/>
</dbReference>
<dbReference type="HOGENOM" id="CLU_130332_1_0_14"/>
<dbReference type="EMBL" id="LK028559">
    <property type="protein sequence ID" value="CDR31084.1"/>
    <property type="molecule type" value="Genomic_DNA"/>
</dbReference>
<evidence type="ECO:0000313" key="1">
    <source>
        <dbReference type="EMBL" id="CDR31084.1"/>
    </source>
</evidence>
<dbReference type="InterPro" id="IPR038390">
    <property type="entry name" value="Metal_Tscrpt_repr_sf"/>
</dbReference>
<dbReference type="GO" id="GO:0046872">
    <property type="term" value="F:metal ion binding"/>
    <property type="evidence" value="ECO:0007669"/>
    <property type="project" value="InterPro"/>
</dbReference>
<reference evidence="2" key="1">
    <citation type="submission" date="2014-05" db="EMBL/GenBank/DDBJ databases">
        <authorList>
            <person name="Kube M."/>
        </authorList>
    </citation>
    <scope>NUCLEOTIDE SEQUENCE [LARGE SCALE GENOMIC DNA]</scope>
</reference>
<dbReference type="PANTHER" id="PTHR33677">
    <property type="entry name" value="TRANSCRIPTIONAL REPRESSOR FRMR-RELATED"/>
    <property type="match status" value="1"/>
</dbReference>
<dbReference type="InParanoid" id="A0A061ACE5"/>
<dbReference type="KEGG" id="aoc:Aocu_10110"/>
<dbReference type="PATRIC" id="fig|35623.3.peg.1011"/>
<dbReference type="Gene3D" id="1.20.58.1000">
    <property type="entry name" value="Metal-sensitive repressor, helix protomer"/>
    <property type="match status" value="1"/>
</dbReference>
<dbReference type="PANTHER" id="PTHR33677:SF5">
    <property type="entry name" value="TRANSCRIPTIONAL REPRESSOR FRMR"/>
    <property type="match status" value="1"/>
</dbReference>
<organism evidence="1 2">
    <name type="scientific">Acholeplasma oculi</name>
    <dbReference type="NCBI Taxonomy" id="35623"/>
    <lineage>
        <taxon>Bacteria</taxon>
        <taxon>Bacillati</taxon>
        <taxon>Mycoplasmatota</taxon>
        <taxon>Mollicutes</taxon>
        <taxon>Acholeplasmatales</taxon>
        <taxon>Acholeplasmataceae</taxon>
        <taxon>Acholeplasma</taxon>
    </lineage>
</organism>
<accession>A0A061ACE5</accession>
<dbReference type="Proteomes" id="UP000032434">
    <property type="component" value="Chromosome 1"/>
</dbReference>
<dbReference type="AlphaFoldDB" id="A0A061ACE5"/>
<name>A0A061ACE5_9MOLU</name>
<sequence length="83" mass="9462">MKCDDQIVNRIKRTHGQMNGVLKMMEQDTDCEQLVIQLKAIRSSIEKTIGLITANNLIQSIEKEHSIEVRDIKDALDLIVKSI</sequence>
<dbReference type="InterPro" id="IPR003735">
    <property type="entry name" value="Metal_Tscrpt_repr"/>
</dbReference>
<proteinExistence type="predicted"/>
<keyword evidence="2" id="KW-1185">Reference proteome</keyword>
<dbReference type="Pfam" id="PF02583">
    <property type="entry name" value="Trns_repr_metal"/>
    <property type="match status" value="1"/>
</dbReference>